<evidence type="ECO:0000313" key="3">
    <source>
        <dbReference type="EMBL" id="APT91412.1"/>
    </source>
</evidence>
<feature type="transmembrane region" description="Helical" evidence="2">
    <location>
        <begin position="6"/>
        <end position="28"/>
    </location>
</feature>
<dbReference type="PANTHER" id="PTHR34703:SF1">
    <property type="entry name" value="ANTIPORTER SUBUNIT MNHG2-RELATED"/>
    <property type="match status" value="1"/>
</dbReference>
<dbReference type="KEGG" id="csph:CSPHI_10940"/>
<dbReference type="OrthoDB" id="3214257at2"/>
<comment type="similarity">
    <text evidence="1">Belongs to the CPA3 antiporters (TC 2.A.63) subunit G family.</text>
</comment>
<dbReference type="EMBL" id="CP009248">
    <property type="protein sequence ID" value="APT91412.1"/>
    <property type="molecule type" value="Genomic_DNA"/>
</dbReference>
<keyword evidence="2" id="KW-0812">Transmembrane</keyword>
<accession>A0A1L7D012</accession>
<dbReference type="RefSeq" id="WP_075693161.1">
    <property type="nucleotide sequence ID" value="NZ_CP009248.1"/>
</dbReference>
<dbReference type="PANTHER" id="PTHR34703">
    <property type="entry name" value="ANTIPORTER SUBUNIT MNHG2-RELATED"/>
    <property type="match status" value="1"/>
</dbReference>
<sequence length="123" mass="12942">MALAADLLTLVLILLGALFSLSAALGMVRFRDSIARMHASSKPQTMGLLLTLAGVIGHLLLHSGGGAQIRGDIGMLVLTGLFALATAPVVSNRTASVAKREGLVDRTRLSRDDEAADPGRRRR</sequence>
<feature type="transmembrane region" description="Helical" evidence="2">
    <location>
        <begin position="48"/>
        <end position="67"/>
    </location>
</feature>
<organism evidence="3 4">
    <name type="scientific">Corynebacterium sphenisci DSM 44792</name>
    <dbReference type="NCBI Taxonomy" id="1437874"/>
    <lineage>
        <taxon>Bacteria</taxon>
        <taxon>Bacillati</taxon>
        <taxon>Actinomycetota</taxon>
        <taxon>Actinomycetes</taxon>
        <taxon>Mycobacteriales</taxon>
        <taxon>Corynebacteriaceae</taxon>
        <taxon>Corynebacterium</taxon>
    </lineage>
</organism>
<dbReference type="STRING" id="1437874.CSPHI_10940"/>
<name>A0A1L7D012_9CORY</name>
<feature type="transmembrane region" description="Helical" evidence="2">
    <location>
        <begin position="73"/>
        <end position="90"/>
    </location>
</feature>
<evidence type="ECO:0000256" key="1">
    <source>
        <dbReference type="ARBA" id="ARBA00008404"/>
    </source>
</evidence>
<gene>
    <name evidence="3" type="ORF">CSPHI_10940</name>
</gene>
<evidence type="ECO:0000256" key="2">
    <source>
        <dbReference type="SAM" id="Phobius"/>
    </source>
</evidence>
<keyword evidence="2" id="KW-0472">Membrane</keyword>
<dbReference type="Pfam" id="PF03334">
    <property type="entry name" value="PhaG_MnhG_YufB"/>
    <property type="match status" value="1"/>
</dbReference>
<dbReference type="GO" id="GO:0015385">
    <property type="term" value="F:sodium:proton antiporter activity"/>
    <property type="evidence" value="ECO:0007669"/>
    <property type="project" value="TreeGrafter"/>
</dbReference>
<reference evidence="3 4" key="1">
    <citation type="submission" date="2014-08" db="EMBL/GenBank/DDBJ databases">
        <title>Complete genome sequence of Corynebacterium sphenisci CECT 5990(T) (=DSM 44792(T)), isolated from healthy wild penguins.</title>
        <authorList>
            <person name="Ruckert C."/>
            <person name="Albersmeier A."/>
            <person name="Winkler A."/>
            <person name="Kalinowski J."/>
        </authorList>
    </citation>
    <scope>NUCLEOTIDE SEQUENCE [LARGE SCALE GENOMIC DNA]</scope>
    <source>
        <strain evidence="3 4">DSM 44792</strain>
    </source>
</reference>
<proteinExistence type="inferred from homology"/>
<evidence type="ECO:0008006" key="5">
    <source>
        <dbReference type="Google" id="ProtNLM"/>
    </source>
</evidence>
<evidence type="ECO:0000313" key="4">
    <source>
        <dbReference type="Proteomes" id="UP000185469"/>
    </source>
</evidence>
<keyword evidence="2" id="KW-1133">Transmembrane helix</keyword>
<dbReference type="AlphaFoldDB" id="A0A1L7D012"/>
<dbReference type="InterPro" id="IPR005133">
    <property type="entry name" value="PhaG_MnhG_YufB"/>
</dbReference>
<protein>
    <recommendedName>
        <fullName evidence="5">Cation:proton antiporter</fullName>
    </recommendedName>
</protein>
<keyword evidence="4" id="KW-1185">Reference proteome</keyword>
<dbReference type="Proteomes" id="UP000185469">
    <property type="component" value="Chromosome"/>
</dbReference>